<evidence type="ECO:0000313" key="1">
    <source>
        <dbReference type="EMBL" id="THU77394.1"/>
    </source>
</evidence>
<reference evidence="1 2" key="1">
    <citation type="journal article" date="2019" name="Nat. Ecol. Evol.">
        <title>Megaphylogeny resolves global patterns of mushroom evolution.</title>
        <authorList>
            <person name="Varga T."/>
            <person name="Krizsan K."/>
            <person name="Foldi C."/>
            <person name="Dima B."/>
            <person name="Sanchez-Garcia M."/>
            <person name="Sanchez-Ramirez S."/>
            <person name="Szollosi G.J."/>
            <person name="Szarkandi J.G."/>
            <person name="Papp V."/>
            <person name="Albert L."/>
            <person name="Andreopoulos W."/>
            <person name="Angelini C."/>
            <person name="Antonin V."/>
            <person name="Barry K.W."/>
            <person name="Bougher N.L."/>
            <person name="Buchanan P."/>
            <person name="Buyck B."/>
            <person name="Bense V."/>
            <person name="Catcheside P."/>
            <person name="Chovatia M."/>
            <person name="Cooper J."/>
            <person name="Damon W."/>
            <person name="Desjardin D."/>
            <person name="Finy P."/>
            <person name="Geml J."/>
            <person name="Haridas S."/>
            <person name="Hughes K."/>
            <person name="Justo A."/>
            <person name="Karasinski D."/>
            <person name="Kautmanova I."/>
            <person name="Kiss B."/>
            <person name="Kocsube S."/>
            <person name="Kotiranta H."/>
            <person name="LaButti K.M."/>
            <person name="Lechner B.E."/>
            <person name="Liimatainen K."/>
            <person name="Lipzen A."/>
            <person name="Lukacs Z."/>
            <person name="Mihaltcheva S."/>
            <person name="Morgado L.N."/>
            <person name="Niskanen T."/>
            <person name="Noordeloos M.E."/>
            <person name="Ohm R.A."/>
            <person name="Ortiz-Santana B."/>
            <person name="Ovrebo C."/>
            <person name="Racz N."/>
            <person name="Riley R."/>
            <person name="Savchenko A."/>
            <person name="Shiryaev A."/>
            <person name="Soop K."/>
            <person name="Spirin V."/>
            <person name="Szebenyi C."/>
            <person name="Tomsovsky M."/>
            <person name="Tulloss R.E."/>
            <person name="Uehling J."/>
            <person name="Grigoriev I.V."/>
            <person name="Vagvolgyi C."/>
            <person name="Papp T."/>
            <person name="Martin F.M."/>
            <person name="Miettinen O."/>
            <person name="Hibbett D.S."/>
            <person name="Nagy L.G."/>
        </authorList>
    </citation>
    <scope>NUCLEOTIDE SEQUENCE [LARGE SCALE GENOMIC DNA]</scope>
    <source>
        <strain evidence="1 2">CBS 962.96</strain>
    </source>
</reference>
<sequence>MQANVHIEAENADLHTYAPSVIREDTQPRNAQMEVDRDRLKRKANLPRYRRGYGWGSESSTFSVTIRRTETNLPLPRPSQREYDNIEAMSTIDKNPNLFKIITPVKVDVFEELLTRHPNKLFVESVCRGFREGFWPHADTHWDEGYPMTWDNSWAPPKSDQERVFLHMQRDEEMMKGRYSSSFGPDLLPGMYSTPIHAVPKPRSDKFRLVVNHSAGKFSPNSMIPREAIQGAPLDTIVRLGADL</sequence>
<organism evidence="1 2">
    <name type="scientific">Dendrothele bispora (strain CBS 962.96)</name>
    <dbReference type="NCBI Taxonomy" id="1314807"/>
    <lineage>
        <taxon>Eukaryota</taxon>
        <taxon>Fungi</taxon>
        <taxon>Dikarya</taxon>
        <taxon>Basidiomycota</taxon>
        <taxon>Agaricomycotina</taxon>
        <taxon>Agaricomycetes</taxon>
        <taxon>Agaricomycetidae</taxon>
        <taxon>Agaricales</taxon>
        <taxon>Agaricales incertae sedis</taxon>
        <taxon>Dendrothele</taxon>
    </lineage>
</organism>
<name>A0A4S8KNY4_DENBC</name>
<evidence type="ECO:0000313" key="2">
    <source>
        <dbReference type="Proteomes" id="UP000297245"/>
    </source>
</evidence>
<keyword evidence="2" id="KW-1185">Reference proteome</keyword>
<dbReference type="OrthoDB" id="3254233at2759"/>
<feature type="non-terminal residue" evidence="1">
    <location>
        <position position="244"/>
    </location>
</feature>
<gene>
    <name evidence="1" type="ORF">K435DRAFT_702527</name>
</gene>
<dbReference type="AlphaFoldDB" id="A0A4S8KNY4"/>
<dbReference type="EMBL" id="ML180453">
    <property type="protein sequence ID" value="THU77394.1"/>
    <property type="molecule type" value="Genomic_DNA"/>
</dbReference>
<protein>
    <submittedName>
        <fullName evidence="1">Uncharacterized protein</fullName>
    </submittedName>
</protein>
<accession>A0A4S8KNY4</accession>
<dbReference type="Proteomes" id="UP000297245">
    <property type="component" value="Unassembled WGS sequence"/>
</dbReference>
<proteinExistence type="predicted"/>